<keyword evidence="1" id="KW-0059">Arsenical resistance</keyword>
<dbReference type="Pfam" id="PF01451">
    <property type="entry name" value="LMWPc"/>
    <property type="match status" value="1"/>
</dbReference>
<keyword evidence="4" id="KW-0378">Hydrolase</keyword>
<evidence type="ECO:0000313" key="4">
    <source>
        <dbReference type="EMBL" id="KYC47466.1"/>
    </source>
</evidence>
<dbReference type="Proteomes" id="UP000092401">
    <property type="component" value="Unassembled WGS sequence"/>
</dbReference>
<dbReference type="AlphaFoldDB" id="A0A150IR70"/>
<dbReference type="EC" id="3.1.3.48" evidence="4"/>
<dbReference type="Proteomes" id="UP000092403">
    <property type="component" value="Unassembled WGS sequence"/>
</dbReference>
<feature type="domain" description="Phosphotyrosine protein phosphatase I" evidence="2">
    <location>
        <begin position="4"/>
        <end position="138"/>
    </location>
</feature>
<dbReference type="CDD" id="cd16345">
    <property type="entry name" value="LMWP_ArsC"/>
    <property type="match status" value="1"/>
</dbReference>
<accession>A0A150IYT3</accession>
<gene>
    <name evidence="4" type="primary">arsC_2</name>
    <name evidence="3" type="ORF">APG10_01460</name>
    <name evidence="4" type="ORF">APG11_01157</name>
    <name evidence="5" type="ORF">APG12_01113</name>
</gene>
<dbReference type="Gene3D" id="3.40.50.2300">
    <property type="match status" value="1"/>
</dbReference>
<sequence length="147" mass="16828">MKKTKVIFLCTGNSARSQMAEVILSKYGSEYFEVYSAGFEPKGVNPYTIKVMEEKGFDMSNRTSKDLKTYLGKIHFGIVITVCDRAEKTCPTIPGVSKRLFWPFEDPAAFEGSEEDKINKFREVRDKIEEKIKSWVKEYESSREIGG</sequence>
<evidence type="ECO:0000256" key="1">
    <source>
        <dbReference type="ARBA" id="ARBA00022849"/>
    </source>
</evidence>
<evidence type="ECO:0000313" key="5">
    <source>
        <dbReference type="EMBL" id="KYC50025.1"/>
    </source>
</evidence>
<dbReference type="PANTHER" id="PTHR43428">
    <property type="entry name" value="ARSENATE REDUCTASE"/>
    <property type="match status" value="1"/>
</dbReference>
<proteinExistence type="predicted"/>
<dbReference type="EMBL" id="LNJC01000021">
    <property type="protein sequence ID" value="KYC50025.1"/>
    <property type="molecule type" value="Genomic_DNA"/>
</dbReference>
<dbReference type="InterPro" id="IPR023485">
    <property type="entry name" value="Ptyr_pPase"/>
</dbReference>
<evidence type="ECO:0000259" key="2">
    <source>
        <dbReference type="SMART" id="SM00226"/>
    </source>
</evidence>
<dbReference type="InterPro" id="IPR036196">
    <property type="entry name" value="Ptyr_pPase_sf"/>
</dbReference>
<dbReference type="GO" id="GO:0046685">
    <property type="term" value="P:response to arsenic-containing substance"/>
    <property type="evidence" value="ECO:0007669"/>
    <property type="project" value="UniProtKB-KW"/>
</dbReference>
<organism evidence="4 6">
    <name type="scientific">Candidatus Methanofastidiosum methylothiophilum</name>
    <dbReference type="NCBI Taxonomy" id="1705564"/>
    <lineage>
        <taxon>Archaea</taxon>
        <taxon>Methanobacteriati</taxon>
        <taxon>Methanobacteriota</taxon>
        <taxon>Stenosarchaea group</taxon>
        <taxon>Candidatus Methanofastidiosia</taxon>
        <taxon>Candidatus Methanofastidiosales</taxon>
        <taxon>Candidatus Methanofastidiosaceae</taxon>
        <taxon>Candidatus Methanofastidiosum</taxon>
    </lineage>
</organism>
<evidence type="ECO:0000313" key="6">
    <source>
        <dbReference type="Proteomes" id="UP000091929"/>
    </source>
</evidence>
<dbReference type="EMBL" id="LNGF01000023">
    <property type="protein sequence ID" value="KYC47466.1"/>
    <property type="molecule type" value="Genomic_DNA"/>
</dbReference>
<dbReference type="Proteomes" id="UP000091929">
    <property type="component" value="Unassembled WGS sequence"/>
</dbReference>
<dbReference type="PANTHER" id="PTHR43428:SF1">
    <property type="entry name" value="ARSENATE REDUCTASE"/>
    <property type="match status" value="1"/>
</dbReference>
<evidence type="ECO:0000313" key="3">
    <source>
        <dbReference type="EMBL" id="KYC44743.1"/>
    </source>
</evidence>
<dbReference type="PATRIC" id="fig|1706438.3.peg.1122"/>
<dbReference type="EMBL" id="LNGE01000044">
    <property type="protein sequence ID" value="KYC44743.1"/>
    <property type="molecule type" value="Genomic_DNA"/>
</dbReference>
<dbReference type="SUPFAM" id="SSF52788">
    <property type="entry name" value="Phosphotyrosine protein phosphatases I"/>
    <property type="match status" value="1"/>
</dbReference>
<accession>A0A150IR70</accession>
<name>A0A150IR70_9EURY</name>
<comment type="caution">
    <text evidence="4">The sequence shown here is derived from an EMBL/GenBank/DDBJ whole genome shotgun (WGS) entry which is preliminary data.</text>
</comment>
<protein>
    <submittedName>
        <fullName evidence="4">Protein ArsC</fullName>
        <ecNumber evidence="4">3.1.3.48</ecNumber>
    </submittedName>
</protein>
<dbReference type="PATRIC" id="fig|1706436.3.peg.1482"/>
<dbReference type="PATRIC" id="fig|1706437.3.peg.1168"/>
<evidence type="ECO:0000313" key="7">
    <source>
        <dbReference type="Proteomes" id="UP000092401"/>
    </source>
</evidence>
<accession>A0A150IIA7</accession>
<dbReference type="SMART" id="SM00226">
    <property type="entry name" value="LMWPc"/>
    <property type="match status" value="1"/>
</dbReference>
<reference evidence="6 7" key="1">
    <citation type="journal article" date="2016" name="ISME J.">
        <title>Chasing the elusive Euryarchaeota class WSA2: genomes reveal a uniquely fastidious methyl-reducing methanogen.</title>
        <authorList>
            <person name="Nobu M.K."/>
            <person name="Narihiro T."/>
            <person name="Kuroda K."/>
            <person name="Mei R."/>
            <person name="Liu W.T."/>
        </authorList>
    </citation>
    <scope>NUCLEOTIDE SEQUENCE [LARGE SCALE GENOMIC DNA]</scope>
    <source>
        <strain evidence="3">B03fssc0709_Meth_Bin005</strain>
        <strain evidence="4">B15fssc0709_Meth_Bin003</strain>
        <strain evidence="5">BMIXfssc0709_Meth_Bin006</strain>
    </source>
</reference>
<dbReference type="GO" id="GO:0004725">
    <property type="term" value="F:protein tyrosine phosphatase activity"/>
    <property type="evidence" value="ECO:0007669"/>
    <property type="project" value="UniProtKB-EC"/>
</dbReference>